<accession>A0A7M7PCU0</accession>
<dbReference type="OrthoDB" id="10601375at2759"/>
<dbReference type="KEGG" id="spu:115927575"/>
<dbReference type="RefSeq" id="XP_030849500.1">
    <property type="nucleotide sequence ID" value="XM_030993640.1"/>
</dbReference>
<evidence type="ECO:0000259" key="1">
    <source>
        <dbReference type="Pfam" id="PF18292"/>
    </source>
</evidence>
<dbReference type="InParanoid" id="A0A7M7PCU0"/>
<sequence>MAYLGAVCTRILFLIILTNFLAITVASLTRESREIHDHDNDDDYVEIGNYLLEVELAGMREEFDFLNNPEQNCQHDFTSDVFSTLDIDVADGLDDAAFLRASPLFLFGAYEMVAVCQAGHGGTDLTENVVMASLKMAAPDSSNLTLTENDLEVILESIHDSYAESTNANCFSVESVFDETVDDHETGADDVELQYAAQAVVAGLLQGHCIGEPTLPSTKDFTEAIFETYATSGVIPEDGEHKRIRRS</sequence>
<dbReference type="GO" id="GO:0005886">
    <property type="term" value="C:plasma membrane"/>
    <property type="evidence" value="ECO:0000318"/>
    <property type="project" value="GO_Central"/>
</dbReference>
<dbReference type="Pfam" id="PF18292">
    <property type="entry name" value="ZIP4_domain"/>
    <property type="match status" value="1"/>
</dbReference>
<dbReference type="Proteomes" id="UP000007110">
    <property type="component" value="Unassembled WGS sequence"/>
</dbReference>
<dbReference type="GO" id="GO:0071578">
    <property type="term" value="P:zinc ion import across plasma membrane"/>
    <property type="evidence" value="ECO:0000318"/>
    <property type="project" value="GO_Central"/>
</dbReference>
<evidence type="ECO:0000313" key="3">
    <source>
        <dbReference type="Proteomes" id="UP000007110"/>
    </source>
</evidence>
<feature type="domain" description="Zinc transporter ZIP4 N-terminal" evidence="1">
    <location>
        <begin position="69"/>
        <end position="210"/>
    </location>
</feature>
<dbReference type="GO" id="GO:0140410">
    <property type="term" value="F:monoatomic cation:bicarbonate symporter activity"/>
    <property type="evidence" value="ECO:0000318"/>
    <property type="project" value="GO_Central"/>
</dbReference>
<reference evidence="3" key="1">
    <citation type="submission" date="2015-02" db="EMBL/GenBank/DDBJ databases">
        <title>Genome sequencing for Strongylocentrotus purpuratus.</title>
        <authorList>
            <person name="Murali S."/>
            <person name="Liu Y."/>
            <person name="Vee V."/>
            <person name="English A."/>
            <person name="Wang M."/>
            <person name="Skinner E."/>
            <person name="Han Y."/>
            <person name="Muzny D.M."/>
            <person name="Worley K.C."/>
            <person name="Gibbs R.A."/>
        </authorList>
    </citation>
    <scope>NUCLEOTIDE SEQUENCE</scope>
</reference>
<dbReference type="GO" id="GO:0005385">
    <property type="term" value="F:zinc ion transmembrane transporter activity"/>
    <property type="evidence" value="ECO:0000318"/>
    <property type="project" value="GO_Central"/>
</dbReference>
<dbReference type="GeneID" id="115927575"/>
<dbReference type="GO" id="GO:0030003">
    <property type="term" value="P:intracellular monoatomic cation homeostasis"/>
    <property type="evidence" value="ECO:0000318"/>
    <property type="project" value="GO_Central"/>
</dbReference>
<dbReference type="EnsemblMetazoa" id="XM_030993640">
    <property type="protein sequence ID" value="XP_030849500"/>
    <property type="gene ID" value="LOC115927575"/>
</dbReference>
<name>A0A7M7PCU0_STRPU</name>
<protein>
    <recommendedName>
        <fullName evidence="1">Zinc transporter ZIP4 N-terminal domain-containing protein</fullName>
    </recommendedName>
</protein>
<evidence type="ECO:0000313" key="2">
    <source>
        <dbReference type="EnsemblMetazoa" id="XP_030849500"/>
    </source>
</evidence>
<keyword evidence="3" id="KW-1185">Reference proteome</keyword>
<dbReference type="AlphaFoldDB" id="A0A7M7PCU0"/>
<proteinExistence type="predicted"/>
<reference evidence="2" key="2">
    <citation type="submission" date="2021-01" db="UniProtKB">
        <authorList>
            <consortium name="EnsemblMetazoa"/>
        </authorList>
    </citation>
    <scope>IDENTIFICATION</scope>
</reference>
<organism evidence="2 3">
    <name type="scientific">Strongylocentrotus purpuratus</name>
    <name type="common">Purple sea urchin</name>
    <dbReference type="NCBI Taxonomy" id="7668"/>
    <lineage>
        <taxon>Eukaryota</taxon>
        <taxon>Metazoa</taxon>
        <taxon>Echinodermata</taxon>
        <taxon>Eleutherozoa</taxon>
        <taxon>Echinozoa</taxon>
        <taxon>Echinoidea</taxon>
        <taxon>Euechinoidea</taxon>
        <taxon>Echinacea</taxon>
        <taxon>Camarodonta</taxon>
        <taxon>Echinidea</taxon>
        <taxon>Strongylocentrotidae</taxon>
        <taxon>Strongylocentrotus</taxon>
    </lineage>
</organism>
<dbReference type="InterPro" id="IPR041137">
    <property type="entry name" value="ZIP4_N"/>
</dbReference>